<dbReference type="SUPFAM" id="SSF50475">
    <property type="entry name" value="FMN-binding split barrel"/>
    <property type="match status" value="1"/>
</dbReference>
<dbReference type="Proteomes" id="UP000006833">
    <property type="component" value="Chromosome"/>
</dbReference>
<dbReference type="InterPro" id="IPR012349">
    <property type="entry name" value="Split_barrel_FMN-bd"/>
</dbReference>
<dbReference type="KEGG" id="dsh:Dshi_1292"/>
<dbReference type="InterPro" id="IPR011576">
    <property type="entry name" value="Pyridox_Oxase_N"/>
</dbReference>
<dbReference type="Gene3D" id="2.30.110.10">
    <property type="entry name" value="Electron Transport, Fmn-binding Protein, Chain A"/>
    <property type="match status" value="1"/>
</dbReference>
<evidence type="ECO:0000259" key="1">
    <source>
        <dbReference type="Pfam" id="PF01243"/>
    </source>
</evidence>
<dbReference type="Pfam" id="PF01243">
    <property type="entry name" value="PNPOx_N"/>
    <property type="match status" value="1"/>
</dbReference>
<dbReference type="RefSeq" id="WP_012177964.1">
    <property type="nucleotide sequence ID" value="NC_009952.1"/>
</dbReference>
<gene>
    <name evidence="2" type="ordered locus">Dshi_1292</name>
</gene>
<evidence type="ECO:0000313" key="2">
    <source>
        <dbReference type="EMBL" id="ABV93034.1"/>
    </source>
</evidence>
<evidence type="ECO:0000313" key="3">
    <source>
        <dbReference type="Proteomes" id="UP000006833"/>
    </source>
</evidence>
<protein>
    <submittedName>
        <fullName evidence="2">Pyridoxamine 5'-phosphate oxidase-related FMN-binding</fullName>
    </submittedName>
</protein>
<dbReference type="STRING" id="398580.Dshi_1292"/>
<dbReference type="AlphaFoldDB" id="A8LIS0"/>
<dbReference type="OrthoDB" id="115989at2"/>
<accession>A8LIS0</accession>
<feature type="domain" description="Pyridoxamine 5'-phosphate oxidase N-terminal" evidence="1">
    <location>
        <begin position="12"/>
        <end position="131"/>
    </location>
</feature>
<dbReference type="PANTHER" id="PTHR39336">
    <property type="entry name" value="PYRIDOXAMINE PHOSPHATE OXIDASE FAMILY PROTEIN (AFU_ORTHOLOGUE AFUA_6G11440)"/>
    <property type="match status" value="1"/>
</dbReference>
<dbReference type="PANTHER" id="PTHR39336:SF1">
    <property type="entry name" value="PYRIDOXAMINE PHOSPHATE OXIDASE FAMILY PROTEIN (AFU_ORTHOLOGUE AFUA_6G11440)"/>
    <property type="match status" value="1"/>
</dbReference>
<keyword evidence="3" id="KW-1185">Reference proteome</keyword>
<proteinExistence type="predicted"/>
<organism evidence="2 3">
    <name type="scientific">Dinoroseobacter shibae (strain DSM 16493 / NCIMB 14021 / DFL 12)</name>
    <dbReference type="NCBI Taxonomy" id="398580"/>
    <lineage>
        <taxon>Bacteria</taxon>
        <taxon>Pseudomonadati</taxon>
        <taxon>Pseudomonadota</taxon>
        <taxon>Alphaproteobacteria</taxon>
        <taxon>Rhodobacterales</taxon>
        <taxon>Roseobacteraceae</taxon>
        <taxon>Dinoroseobacter</taxon>
    </lineage>
</organism>
<reference evidence="3" key="1">
    <citation type="journal article" date="2010" name="ISME J.">
        <title>The complete genome sequence of the algal symbiont Dinoroseobacter shibae: a hitchhiker's guide to life in the sea.</title>
        <authorList>
            <person name="Wagner-Dobler I."/>
            <person name="Ballhausen B."/>
            <person name="Berger M."/>
            <person name="Brinkhoff T."/>
            <person name="Buchholz I."/>
            <person name="Bunk B."/>
            <person name="Cypionka H."/>
            <person name="Daniel R."/>
            <person name="Drepper T."/>
            <person name="Gerdts G."/>
            <person name="Hahnke S."/>
            <person name="Han C."/>
            <person name="Jahn D."/>
            <person name="Kalhoefer D."/>
            <person name="Kiss H."/>
            <person name="Klenk H.P."/>
            <person name="Kyrpides N."/>
            <person name="Liebl W."/>
            <person name="Liesegang H."/>
            <person name="Meincke L."/>
            <person name="Pati A."/>
            <person name="Petersen J."/>
            <person name="Piekarski T."/>
            <person name="Pommerenke C."/>
            <person name="Pradella S."/>
            <person name="Pukall R."/>
            <person name="Rabus R."/>
            <person name="Stackebrandt E."/>
            <person name="Thole S."/>
            <person name="Thompson L."/>
            <person name="Tielen P."/>
            <person name="Tomasch J."/>
            <person name="von Jan M."/>
            <person name="Wanphrut N."/>
            <person name="Wichels A."/>
            <person name="Zech H."/>
            <person name="Simon M."/>
        </authorList>
    </citation>
    <scope>NUCLEOTIDE SEQUENCE [LARGE SCALE GENOMIC DNA]</scope>
    <source>
        <strain evidence="3">DSM 16493 / NCIMB 14021 / DFL 12</strain>
    </source>
</reference>
<dbReference type="eggNOG" id="COG3576">
    <property type="taxonomic scope" value="Bacteria"/>
</dbReference>
<sequence>MARQFPRIGLGHQAMIEAQKVFFVATAAETGRINLSPKGMDSLRVLGPNRLAWLNVTGSGNETAGHLRQSPRMTLMWCSFDATPMILRVYGTARAVHRRDADWDALAALFPGGPEKRQVFDMDVEMVQTSCGYAVPMADEMTERDTLKTWAAARGADGIRAYWAETNAETLDGAPTGIERNL</sequence>
<dbReference type="EMBL" id="CP000830">
    <property type="protein sequence ID" value="ABV93034.1"/>
    <property type="molecule type" value="Genomic_DNA"/>
</dbReference>
<name>A8LIS0_DINSH</name>
<dbReference type="HOGENOM" id="CLU_054794_1_1_5"/>